<sequence length="384" mass="44222">MKRFVSGTPMEEKIKYIFISLFLCLAGHVYGQVKVSEFVQASRLAEPEDGKLVFIDFWATWCKPCIHVSKYVETLQKQFPDDFYAISLTKESKDVVTRFMPKHPSRLAIALDKDGETFLKHGITALPYGVLYDGRGEIVWKGHPADLTENRLRSFIKRNRHRGGKRFSDIVDVTGETDREERSSVMHRPEQPVEVFISGEKSGQSQVYEKGEYTYFGGKTNELVALLKKVSAIQVEIREDKNNFTEVYALTGIWKNDPEQILKHVYDKSGISEHVLNKEGEVYRLKVNDPSGLWDADQLDWGRDSPRFLVDDMHIQADNVTFGTFLTELGSVLGIPVVSSYEDHVLRDWKLQYRFFDLMKDQLKDTYGIEITKDTAVYKVIILR</sequence>
<dbReference type="Gene3D" id="3.40.30.10">
    <property type="entry name" value="Glutaredoxin"/>
    <property type="match status" value="1"/>
</dbReference>
<dbReference type="CDD" id="cd02966">
    <property type="entry name" value="TlpA_like_family"/>
    <property type="match status" value="1"/>
</dbReference>
<dbReference type="PANTHER" id="PTHR42852:SF13">
    <property type="entry name" value="PROTEIN DIPZ"/>
    <property type="match status" value="1"/>
</dbReference>
<reference evidence="2 3" key="1">
    <citation type="submission" date="2018-10" db="EMBL/GenBank/DDBJ databases">
        <title>Sinomicrobium pectinilyticum sp. nov., a pectinase-producing bacterium isolated from alkaline and saline soil, and emended description of the genus Sinomicrobium.</title>
        <authorList>
            <person name="Cheng B."/>
            <person name="Li C."/>
            <person name="Lai Q."/>
            <person name="Du M."/>
            <person name="Shao Z."/>
            <person name="Xu P."/>
            <person name="Yang C."/>
        </authorList>
    </citation>
    <scope>NUCLEOTIDE SEQUENCE [LARGE SCALE GENOMIC DNA]</scope>
    <source>
        <strain evidence="2 3">5DNS001</strain>
    </source>
</reference>
<dbReference type="AlphaFoldDB" id="A0A3N0F5C6"/>
<evidence type="ECO:0000259" key="1">
    <source>
        <dbReference type="PROSITE" id="PS51352"/>
    </source>
</evidence>
<keyword evidence="3" id="KW-1185">Reference proteome</keyword>
<organism evidence="2 3">
    <name type="scientific">Sinomicrobium pectinilyticum</name>
    <dbReference type="NCBI Taxonomy" id="1084421"/>
    <lineage>
        <taxon>Bacteria</taxon>
        <taxon>Pseudomonadati</taxon>
        <taxon>Bacteroidota</taxon>
        <taxon>Flavobacteriia</taxon>
        <taxon>Flavobacteriales</taxon>
        <taxon>Flavobacteriaceae</taxon>
        <taxon>Sinomicrobium</taxon>
    </lineage>
</organism>
<dbReference type="PROSITE" id="PS51352">
    <property type="entry name" value="THIOREDOXIN_2"/>
    <property type="match status" value="1"/>
</dbReference>
<proteinExistence type="predicted"/>
<accession>A0A3N0F5C6</accession>
<dbReference type="SUPFAM" id="SSF52833">
    <property type="entry name" value="Thioredoxin-like"/>
    <property type="match status" value="1"/>
</dbReference>
<dbReference type="Proteomes" id="UP000267469">
    <property type="component" value="Unassembled WGS sequence"/>
</dbReference>
<gene>
    <name evidence="2" type="ORF">ED312_01315</name>
</gene>
<dbReference type="PANTHER" id="PTHR42852">
    <property type="entry name" value="THIOL:DISULFIDE INTERCHANGE PROTEIN DSBE"/>
    <property type="match status" value="1"/>
</dbReference>
<dbReference type="InterPro" id="IPR050553">
    <property type="entry name" value="Thioredoxin_ResA/DsbE_sf"/>
</dbReference>
<dbReference type="RefSeq" id="WP_123214173.1">
    <property type="nucleotide sequence ID" value="NZ_RJTM01000002.1"/>
</dbReference>
<dbReference type="GO" id="GO:0016491">
    <property type="term" value="F:oxidoreductase activity"/>
    <property type="evidence" value="ECO:0007669"/>
    <property type="project" value="InterPro"/>
</dbReference>
<dbReference type="EMBL" id="RJTM01000002">
    <property type="protein sequence ID" value="RNL95261.1"/>
    <property type="molecule type" value="Genomic_DNA"/>
</dbReference>
<name>A0A3N0F5C6_SINP1</name>
<dbReference type="InterPro" id="IPR013766">
    <property type="entry name" value="Thioredoxin_domain"/>
</dbReference>
<evidence type="ECO:0000313" key="3">
    <source>
        <dbReference type="Proteomes" id="UP000267469"/>
    </source>
</evidence>
<dbReference type="OrthoDB" id="1069091at2"/>
<feature type="domain" description="Thioredoxin" evidence="1">
    <location>
        <begin position="1"/>
        <end position="161"/>
    </location>
</feature>
<evidence type="ECO:0000313" key="2">
    <source>
        <dbReference type="EMBL" id="RNL95261.1"/>
    </source>
</evidence>
<dbReference type="InterPro" id="IPR036249">
    <property type="entry name" value="Thioredoxin-like_sf"/>
</dbReference>
<dbReference type="InterPro" id="IPR013740">
    <property type="entry name" value="Redoxin"/>
</dbReference>
<protein>
    <submittedName>
        <fullName evidence="2">TlpA family protein disulfide reductase</fullName>
    </submittedName>
</protein>
<dbReference type="Pfam" id="PF08534">
    <property type="entry name" value="Redoxin"/>
    <property type="match status" value="1"/>
</dbReference>
<comment type="caution">
    <text evidence="2">The sequence shown here is derived from an EMBL/GenBank/DDBJ whole genome shotgun (WGS) entry which is preliminary data.</text>
</comment>